<gene>
    <name evidence="1" type="ORF">EUGRSUZ_F03622</name>
</gene>
<dbReference type="eggNOG" id="ENOG502RZG8">
    <property type="taxonomic scope" value="Eukaryota"/>
</dbReference>
<dbReference type="InParanoid" id="A0A059BWR5"/>
<accession>A0A059BWR5</accession>
<protein>
    <submittedName>
        <fullName evidence="1">Uncharacterized protein</fullName>
    </submittedName>
</protein>
<dbReference type="OMA" id="RNANETM"/>
<dbReference type="EMBL" id="KK198758">
    <property type="protein sequence ID" value="KCW70386.1"/>
    <property type="molecule type" value="Genomic_DNA"/>
</dbReference>
<dbReference type="Pfam" id="PF14009">
    <property type="entry name" value="PADRE"/>
    <property type="match status" value="1"/>
</dbReference>
<reference evidence="1" key="1">
    <citation type="submission" date="2013-07" db="EMBL/GenBank/DDBJ databases">
        <title>The genome of Eucalyptus grandis.</title>
        <authorList>
            <person name="Schmutz J."/>
            <person name="Hayes R."/>
            <person name="Myburg A."/>
            <person name="Tuskan G."/>
            <person name="Grattapaglia D."/>
            <person name="Rokhsar D.S."/>
        </authorList>
    </citation>
    <scope>NUCLEOTIDE SEQUENCE</scope>
    <source>
        <tissue evidence="1">Leaf extractions</tissue>
    </source>
</reference>
<name>A0A059BWR5_EUCGR</name>
<dbReference type="Gramene" id="KCW70386">
    <property type="protein sequence ID" value="KCW70386"/>
    <property type="gene ID" value="EUGRSUZ_F03622"/>
</dbReference>
<dbReference type="STRING" id="71139.A0A059BWR5"/>
<sequence>MLYSFGHLHYLVQHTRPGQGMQPLYSPCPITIPNLKCDHVYSYAQERGHHHHPRRRRFLSYPEMGGCFSQDLEGDSARSARAARVISISGELHEYRLPIRVSQVLESESSSSSSSSSGFVCSSDSLYYEEHIPVLANEEELVQNQIYFVLPKSKLRHRLTASDMAALAVKATVAMQKEASKKGGRPRRRKTQIAPFLVVSQRAAASDYSEINELEVKRNFNRIDKAGPALLSRSGSVGKMKRQSSRRFKKAVRSFRIRLSTIEEGAGV</sequence>
<proteinExistence type="predicted"/>
<dbReference type="InterPro" id="IPR025322">
    <property type="entry name" value="PADRE_dom"/>
</dbReference>
<organism evidence="1">
    <name type="scientific">Eucalyptus grandis</name>
    <name type="common">Flooded gum</name>
    <dbReference type="NCBI Taxonomy" id="71139"/>
    <lineage>
        <taxon>Eukaryota</taxon>
        <taxon>Viridiplantae</taxon>
        <taxon>Streptophyta</taxon>
        <taxon>Embryophyta</taxon>
        <taxon>Tracheophyta</taxon>
        <taxon>Spermatophyta</taxon>
        <taxon>Magnoliopsida</taxon>
        <taxon>eudicotyledons</taxon>
        <taxon>Gunneridae</taxon>
        <taxon>Pentapetalae</taxon>
        <taxon>rosids</taxon>
        <taxon>malvids</taxon>
        <taxon>Myrtales</taxon>
        <taxon>Myrtaceae</taxon>
        <taxon>Myrtoideae</taxon>
        <taxon>Eucalypteae</taxon>
        <taxon>Eucalyptus</taxon>
    </lineage>
</organism>
<dbReference type="PANTHER" id="PTHR33052">
    <property type="entry name" value="DUF4228 DOMAIN PROTEIN-RELATED"/>
    <property type="match status" value="1"/>
</dbReference>
<dbReference type="AlphaFoldDB" id="A0A059BWR5"/>
<evidence type="ECO:0000313" key="1">
    <source>
        <dbReference type="EMBL" id="KCW70386.1"/>
    </source>
</evidence>